<feature type="domain" description="Reverse transcriptase" evidence="1">
    <location>
        <begin position="529"/>
        <end position="806"/>
    </location>
</feature>
<dbReference type="Pfam" id="PF00078">
    <property type="entry name" value="RVT_1"/>
    <property type="match status" value="1"/>
</dbReference>
<comment type="caution">
    <text evidence="2">The sequence shown here is derived from an EMBL/GenBank/DDBJ whole genome shotgun (WGS) entry which is preliminary data.</text>
</comment>
<evidence type="ECO:0000259" key="1">
    <source>
        <dbReference type="PROSITE" id="PS50878"/>
    </source>
</evidence>
<dbReference type="InterPro" id="IPR036691">
    <property type="entry name" value="Endo/exonu/phosph_ase_sf"/>
</dbReference>
<dbReference type="InterPro" id="IPR000477">
    <property type="entry name" value="RT_dom"/>
</dbReference>
<keyword evidence="3" id="KW-1185">Reference proteome</keyword>
<dbReference type="Pfam" id="PF03372">
    <property type="entry name" value="Exo_endo_phos"/>
    <property type="match status" value="1"/>
</dbReference>
<dbReference type="CDD" id="cd01650">
    <property type="entry name" value="RT_nLTR_like"/>
    <property type="match status" value="1"/>
</dbReference>
<accession>A0AAW1VDW0</accession>
<dbReference type="Proteomes" id="UP001431783">
    <property type="component" value="Unassembled WGS sequence"/>
</dbReference>
<dbReference type="GO" id="GO:0071897">
    <property type="term" value="P:DNA biosynthetic process"/>
    <property type="evidence" value="ECO:0007669"/>
    <property type="project" value="UniProtKB-ARBA"/>
</dbReference>
<dbReference type="InterPro" id="IPR005135">
    <property type="entry name" value="Endo/exonuclease/phosphatase"/>
</dbReference>
<dbReference type="EMBL" id="JARQZJ010000130">
    <property type="protein sequence ID" value="KAK9891748.1"/>
    <property type="molecule type" value="Genomic_DNA"/>
</dbReference>
<sequence>MAEGSLATWCSSVPLFFIKEGAIPDSRGCSPSLTCLINNNNSILNNLAANSSQVNHGPKKPFSLIFQNVQCLTTALNKLNVLLSENDVDILTIAEHWKSADEISQWQIPGYKLVSQFCREEGRHGGTAIYCKKPVQSFERRDFVSLSVINVVECSAIQVNLKHSSIVILCIYRPNTKPLANVDIFIEKLNAILLKCSLEKTNFIIAGDFNVNVSEDCRDTREFLSTIEMFNVSLSFSCVTRPASGACLDNIITNMKGYNETLEFHISDHLALKFTLSEAIITKSPSKFSIRCINEQTVNDFLLNLSLVSWNDIYDMSGNVNAMWSCFSSRFKTVFVTSCPLRVVCNKPTMNIWKANPAIKDKKRILDNLLVISTARPEFKEIYNNFKKQYDHEISSAYKSHFGDYITNAPNKSKAVWRVLDSLMGKCREADLAIKTGNPLKLANNFNDFFIGNATHRVKFNNPSQSLNTSRSERLDKSFYFFEVTEAEVIAAVGSLKTSNSSGHDGIPISIVKKSTHIIGRPLAHIMNCAFNEGCFPDDLKIALVKPLFKKGDINEINNYRPISLLSSFAKVFEKILATRLLKFFIKFRVIAAEQHGFTKCKCTDTALFELLDAVIVALEKGEVPMALLFDLSKAFDSVLHSVLLEKLELCGIRDIALKFIESYLSNRRQRVVVTVDGTAHFSEERILSRGVPQGSVLGPLLFLIYINSLCSITPPVKCLPVLYADDSNFLVISDEVETCIQDGNAVISAVKGWCCDNHLTINEDKTQCLFFSSIRSKTNFPSSFDLNDGTNIAVTDSVNFLGIVLDGHLRWVPHVVRLRKRLNKVIYTFIMLKNRINLEVVHTLYYSNFQSLMVYGIIFWGNSPSANEIFLTQKKALRLLCGLGFRDSCRGIFRANNVQTLYGLYIFKLLLFVRQQKHYFEKYLNVNKTRQVFPFNLPVHSSAKFANGPLYMAMKLFNLLPQCMRVIEKTEVFKKCIYKFVLECEPYSLTEFLDYCKK</sequence>
<proteinExistence type="predicted"/>
<dbReference type="Gene3D" id="3.60.10.10">
    <property type="entry name" value="Endonuclease/exonuclease/phosphatase"/>
    <property type="match status" value="1"/>
</dbReference>
<dbReference type="SUPFAM" id="SSF56219">
    <property type="entry name" value="DNase I-like"/>
    <property type="match status" value="1"/>
</dbReference>
<name>A0AAW1VDW0_9CUCU</name>
<organism evidence="2 3">
    <name type="scientific">Henosepilachna vigintioctopunctata</name>
    <dbReference type="NCBI Taxonomy" id="420089"/>
    <lineage>
        <taxon>Eukaryota</taxon>
        <taxon>Metazoa</taxon>
        <taxon>Ecdysozoa</taxon>
        <taxon>Arthropoda</taxon>
        <taxon>Hexapoda</taxon>
        <taxon>Insecta</taxon>
        <taxon>Pterygota</taxon>
        <taxon>Neoptera</taxon>
        <taxon>Endopterygota</taxon>
        <taxon>Coleoptera</taxon>
        <taxon>Polyphaga</taxon>
        <taxon>Cucujiformia</taxon>
        <taxon>Coccinelloidea</taxon>
        <taxon>Coccinellidae</taxon>
        <taxon>Epilachninae</taxon>
        <taxon>Epilachnini</taxon>
        <taxon>Henosepilachna</taxon>
    </lineage>
</organism>
<dbReference type="PROSITE" id="PS50878">
    <property type="entry name" value="RT_POL"/>
    <property type="match status" value="1"/>
</dbReference>
<dbReference type="PANTHER" id="PTHR33332">
    <property type="entry name" value="REVERSE TRANSCRIPTASE DOMAIN-CONTAINING PROTEIN"/>
    <property type="match status" value="1"/>
</dbReference>
<dbReference type="GO" id="GO:0003824">
    <property type="term" value="F:catalytic activity"/>
    <property type="evidence" value="ECO:0007669"/>
    <property type="project" value="InterPro"/>
</dbReference>
<dbReference type="InterPro" id="IPR043502">
    <property type="entry name" value="DNA/RNA_pol_sf"/>
</dbReference>
<protein>
    <recommendedName>
        <fullName evidence="1">Reverse transcriptase domain-containing protein</fullName>
    </recommendedName>
</protein>
<reference evidence="2 3" key="1">
    <citation type="submission" date="2023-03" db="EMBL/GenBank/DDBJ databases">
        <title>Genome insight into feeding habits of ladybird beetles.</title>
        <authorList>
            <person name="Li H.-S."/>
            <person name="Huang Y.-H."/>
            <person name="Pang H."/>
        </authorList>
    </citation>
    <scope>NUCLEOTIDE SEQUENCE [LARGE SCALE GENOMIC DNA]</scope>
    <source>
        <strain evidence="2">SYSU_2023b</strain>
        <tissue evidence="2">Whole body</tissue>
    </source>
</reference>
<evidence type="ECO:0000313" key="3">
    <source>
        <dbReference type="Proteomes" id="UP001431783"/>
    </source>
</evidence>
<dbReference type="AlphaFoldDB" id="A0AAW1VDW0"/>
<evidence type="ECO:0000313" key="2">
    <source>
        <dbReference type="EMBL" id="KAK9891748.1"/>
    </source>
</evidence>
<gene>
    <name evidence="2" type="ORF">WA026_016545</name>
</gene>
<dbReference type="SUPFAM" id="SSF56672">
    <property type="entry name" value="DNA/RNA polymerases"/>
    <property type="match status" value="1"/>
</dbReference>